<sequence length="475" mass="52547">MSSAILYSSILDKSNSVFPFPSPPPSITSEAFDIDHIDGFDFDTFTHSSSIDDDHSLSFTISSPESNPVVSPRTSFDTTIPINLNSSFSSDTSFDTSLTSSIDPIPKVEIAAAEKLSEHHLLRYLHYKTLADQSIKDQEFYSSFVPGSMQGEHHLNHPHIQPNINTPIYKNGNGNENGNGNIIMSSFPTQPTPVYYQQSVPNWNSMSFPSQPNMIQAQAQARAQAQAHMQAHADAFERARSLSMSSFYTTPVQTSFENSWIQQPPTGQTQSMSIPIPMSTIPNSIPSTPLQISSQLREVVTLPTNLPLPQQIEEQNEIINSVSGDVEVETEEGMDEGEEELSHDESLVEHKPTIPSIGLTNLHGGGRGYVPGQTPDDPKKRHKCTICGRGFARAFNLKSHVQTHNPLRPKPHTCPHSSCKRGFSRLHDLERHRQGIHSDGPLAEAKKHGVAPSTARAQGRIQRRSQSDTWENKTK</sequence>
<organism evidence="8 9">
    <name type="scientific">Tremella mesenterica</name>
    <name type="common">Jelly fungus</name>
    <dbReference type="NCBI Taxonomy" id="5217"/>
    <lineage>
        <taxon>Eukaryota</taxon>
        <taxon>Fungi</taxon>
        <taxon>Dikarya</taxon>
        <taxon>Basidiomycota</taxon>
        <taxon>Agaricomycotina</taxon>
        <taxon>Tremellomycetes</taxon>
        <taxon>Tremellales</taxon>
        <taxon>Tremellaceae</taxon>
        <taxon>Tremella</taxon>
    </lineage>
</organism>
<dbReference type="PANTHER" id="PTHR19818">
    <property type="entry name" value="ZINC FINGER PROTEIN ZIC AND GLI"/>
    <property type="match status" value="1"/>
</dbReference>
<evidence type="ECO:0000313" key="9">
    <source>
        <dbReference type="Proteomes" id="UP000289152"/>
    </source>
</evidence>
<feature type="domain" description="C2H2-type" evidence="7">
    <location>
        <begin position="412"/>
        <end position="438"/>
    </location>
</feature>
<dbReference type="EMBL" id="SDIL01000065">
    <property type="protein sequence ID" value="RXK37586.1"/>
    <property type="molecule type" value="Genomic_DNA"/>
</dbReference>
<accession>A0A4Q1BIW5</accession>
<evidence type="ECO:0000256" key="5">
    <source>
        <dbReference type="PROSITE-ProRule" id="PRU00042"/>
    </source>
</evidence>
<evidence type="ECO:0000256" key="4">
    <source>
        <dbReference type="ARBA" id="ARBA00022833"/>
    </source>
</evidence>
<dbReference type="GO" id="GO:0045944">
    <property type="term" value="P:positive regulation of transcription by RNA polymerase II"/>
    <property type="evidence" value="ECO:0007669"/>
    <property type="project" value="UniProtKB-ARBA"/>
</dbReference>
<evidence type="ECO:0000256" key="1">
    <source>
        <dbReference type="ARBA" id="ARBA00022723"/>
    </source>
</evidence>
<dbReference type="Proteomes" id="UP000289152">
    <property type="component" value="Unassembled WGS sequence"/>
</dbReference>
<dbReference type="GO" id="GO:0000978">
    <property type="term" value="F:RNA polymerase II cis-regulatory region sequence-specific DNA binding"/>
    <property type="evidence" value="ECO:0007669"/>
    <property type="project" value="TreeGrafter"/>
</dbReference>
<dbReference type="AlphaFoldDB" id="A0A4Q1BIW5"/>
<keyword evidence="3 5" id="KW-0863">Zinc-finger</keyword>
<feature type="domain" description="C2H2-type" evidence="7">
    <location>
        <begin position="382"/>
        <end position="409"/>
    </location>
</feature>
<gene>
    <name evidence="8" type="ORF">M231_05128</name>
</gene>
<dbReference type="Gene3D" id="3.30.160.60">
    <property type="entry name" value="Classic Zinc Finger"/>
    <property type="match status" value="2"/>
</dbReference>
<name>A0A4Q1BIW5_TREME</name>
<reference evidence="8 9" key="1">
    <citation type="submission" date="2016-06" db="EMBL/GenBank/DDBJ databases">
        <title>Evolution of pathogenesis and genome organization in the Tremellales.</title>
        <authorList>
            <person name="Cuomo C."/>
            <person name="Litvintseva A."/>
            <person name="Heitman J."/>
            <person name="Chen Y."/>
            <person name="Sun S."/>
            <person name="Springer D."/>
            <person name="Dromer F."/>
            <person name="Young S."/>
            <person name="Zeng Q."/>
            <person name="Chapman S."/>
            <person name="Gujja S."/>
            <person name="Saif S."/>
            <person name="Birren B."/>
        </authorList>
    </citation>
    <scope>NUCLEOTIDE SEQUENCE [LARGE SCALE GENOMIC DNA]</scope>
    <source>
        <strain evidence="8 9">ATCC 28783</strain>
    </source>
</reference>
<feature type="region of interest" description="Disordered" evidence="6">
    <location>
        <begin position="359"/>
        <end position="381"/>
    </location>
</feature>
<dbReference type="PROSITE" id="PS50157">
    <property type="entry name" value="ZINC_FINGER_C2H2_2"/>
    <property type="match status" value="2"/>
</dbReference>
<dbReference type="Pfam" id="PF00096">
    <property type="entry name" value="zf-C2H2"/>
    <property type="match status" value="1"/>
</dbReference>
<evidence type="ECO:0000259" key="7">
    <source>
        <dbReference type="PROSITE" id="PS50157"/>
    </source>
</evidence>
<dbReference type="GO" id="GO:0000981">
    <property type="term" value="F:DNA-binding transcription factor activity, RNA polymerase II-specific"/>
    <property type="evidence" value="ECO:0007669"/>
    <property type="project" value="TreeGrafter"/>
</dbReference>
<evidence type="ECO:0000256" key="6">
    <source>
        <dbReference type="SAM" id="MobiDB-lite"/>
    </source>
</evidence>
<dbReference type="GO" id="GO:0005634">
    <property type="term" value="C:nucleus"/>
    <property type="evidence" value="ECO:0007669"/>
    <property type="project" value="UniProtKB-ARBA"/>
</dbReference>
<dbReference type="SMART" id="SM00355">
    <property type="entry name" value="ZnF_C2H2"/>
    <property type="match status" value="2"/>
</dbReference>
<keyword evidence="1" id="KW-0479">Metal-binding</keyword>
<dbReference type="InterPro" id="IPR050329">
    <property type="entry name" value="GLI_C2H2-zinc-finger"/>
</dbReference>
<dbReference type="SUPFAM" id="SSF57667">
    <property type="entry name" value="beta-beta-alpha zinc fingers"/>
    <property type="match status" value="1"/>
</dbReference>
<dbReference type="PANTHER" id="PTHR19818:SF144">
    <property type="entry name" value="METALLOTHIONEIN EXPRESSION ACTIVATOR-RELATED"/>
    <property type="match status" value="1"/>
</dbReference>
<proteinExistence type="predicted"/>
<keyword evidence="9" id="KW-1185">Reference proteome</keyword>
<evidence type="ECO:0000256" key="2">
    <source>
        <dbReference type="ARBA" id="ARBA00022737"/>
    </source>
</evidence>
<comment type="caution">
    <text evidence="8">The sequence shown here is derived from an EMBL/GenBank/DDBJ whole genome shotgun (WGS) entry which is preliminary data.</text>
</comment>
<protein>
    <recommendedName>
        <fullName evidence="7">C2H2-type domain-containing protein</fullName>
    </recommendedName>
</protein>
<dbReference type="OrthoDB" id="8117402at2759"/>
<keyword evidence="4" id="KW-0862">Zinc</keyword>
<feature type="region of interest" description="Disordered" evidence="6">
    <location>
        <begin position="436"/>
        <end position="475"/>
    </location>
</feature>
<evidence type="ECO:0000256" key="3">
    <source>
        <dbReference type="ARBA" id="ARBA00022771"/>
    </source>
</evidence>
<dbReference type="VEuPathDB" id="FungiDB:TREMEDRAFT_63225"/>
<dbReference type="PROSITE" id="PS00028">
    <property type="entry name" value="ZINC_FINGER_C2H2_1"/>
    <property type="match status" value="2"/>
</dbReference>
<dbReference type="InParanoid" id="A0A4Q1BIW5"/>
<evidence type="ECO:0000313" key="8">
    <source>
        <dbReference type="EMBL" id="RXK37586.1"/>
    </source>
</evidence>
<dbReference type="STRING" id="5217.A0A4Q1BIW5"/>
<keyword evidence="2" id="KW-0677">Repeat</keyword>
<dbReference type="InterPro" id="IPR013087">
    <property type="entry name" value="Znf_C2H2_type"/>
</dbReference>
<dbReference type="GO" id="GO:0008270">
    <property type="term" value="F:zinc ion binding"/>
    <property type="evidence" value="ECO:0007669"/>
    <property type="project" value="UniProtKB-KW"/>
</dbReference>
<dbReference type="InterPro" id="IPR036236">
    <property type="entry name" value="Znf_C2H2_sf"/>
</dbReference>